<evidence type="ECO:0000313" key="12">
    <source>
        <dbReference type="EMBL" id="CAB3372566.1"/>
    </source>
</evidence>
<feature type="transmembrane region" description="Helical" evidence="11">
    <location>
        <begin position="78"/>
        <end position="100"/>
    </location>
</feature>
<comment type="caution">
    <text evidence="12">The sequence shown here is derived from an EMBL/GenBank/DDBJ whole genome shotgun (WGS) entry which is preliminary data.</text>
</comment>
<evidence type="ECO:0000256" key="6">
    <source>
        <dbReference type="ARBA" id="ARBA00022781"/>
    </source>
</evidence>
<feature type="transmembrane region" description="Helical" evidence="11">
    <location>
        <begin position="502"/>
        <end position="523"/>
    </location>
</feature>
<feature type="transmembrane region" description="Helical" evidence="11">
    <location>
        <begin position="391"/>
        <end position="413"/>
    </location>
</feature>
<feature type="transmembrane region" description="Helical" evidence="11">
    <location>
        <begin position="209"/>
        <end position="228"/>
    </location>
</feature>
<evidence type="ECO:0000256" key="11">
    <source>
        <dbReference type="SAM" id="Phobius"/>
    </source>
</evidence>
<feature type="transmembrane region" description="Helical" evidence="11">
    <location>
        <begin position="425"/>
        <end position="448"/>
    </location>
</feature>
<keyword evidence="10" id="KW-0407">Ion channel</keyword>
<dbReference type="AlphaFoldDB" id="A0A8S1D3Y7"/>
<evidence type="ECO:0000256" key="2">
    <source>
        <dbReference type="ARBA" id="ARBA00006513"/>
    </source>
</evidence>
<comment type="subcellular location">
    <subcellularLocation>
        <location evidence="1">Cell membrane</location>
        <topology evidence="1">Multi-pass membrane protein</topology>
    </subcellularLocation>
</comment>
<evidence type="ECO:0000256" key="7">
    <source>
        <dbReference type="ARBA" id="ARBA00022989"/>
    </source>
</evidence>
<name>A0A8S1D3Y7_9INSE</name>
<keyword evidence="8" id="KW-0406">Ion transport</keyword>
<dbReference type="GO" id="GO:0015252">
    <property type="term" value="F:proton channel activity"/>
    <property type="evidence" value="ECO:0007669"/>
    <property type="project" value="InterPro"/>
</dbReference>
<keyword evidence="13" id="KW-1185">Reference proteome</keyword>
<reference evidence="12 13" key="1">
    <citation type="submission" date="2020-04" db="EMBL/GenBank/DDBJ databases">
        <authorList>
            <person name="Alioto T."/>
            <person name="Alioto T."/>
            <person name="Gomez Garrido J."/>
        </authorList>
    </citation>
    <scope>NUCLEOTIDE SEQUENCE [LARGE SCALE GENOMIC DNA]</scope>
</reference>
<evidence type="ECO:0008006" key="14">
    <source>
        <dbReference type="Google" id="ProtNLM"/>
    </source>
</evidence>
<dbReference type="EMBL" id="CADEPI010000074">
    <property type="protein sequence ID" value="CAB3372566.1"/>
    <property type="molecule type" value="Genomic_DNA"/>
</dbReference>
<comment type="similarity">
    <text evidence="2">Belongs to the otopetrin family.</text>
</comment>
<keyword evidence="9 11" id="KW-0472">Membrane</keyword>
<dbReference type="PANTHER" id="PTHR21522">
    <property type="entry name" value="PROTON CHANNEL OTOP"/>
    <property type="match status" value="1"/>
</dbReference>
<dbReference type="Proteomes" id="UP000494165">
    <property type="component" value="Unassembled WGS sequence"/>
</dbReference>
<dbReference type="GO" id="GO:0005886">
    <property type="term" value="C:plasma membrane"/>
    <property type="evidence" value="ECO:0007669"/>
    <property type="project" value="UniProtKB-SubCell"/>
</dbReference>
<evidence type="ECO:0000256" key="10">
    <source>
        <dbReference type="ARBA" id="ARBA00023303"/>
    </source>
</evidence>
<feature type="transmembrane region" description="Helical" evidence="11">
    <location>
        <begin position="170"/>
        <end position="189"/>
    </location>
</feature>
<evidence type="ECO:0000256" key="8">
    <source>
        <dbReference type="ARBA" id="ARBA00023065"/>
    </source>
</evidence>
<keyword evidence="3" id="KW-0813">Transport</keyword>
<feature type="transmembrane region" description="Helical" evidence="11">
    <location>
        <begin position="44"/>
        <end position="66"/>
    </location>
</feature>
<protein>
    <recommendedName>
        <fullName evidence="14">Otopetrin</fullName>
    </recommendedName>
</protein>
<sequence length="618" mass="70230">MVGRSNLALDLEAPEPRGRPNLTAEQLAKLEERNRRARKEGDDALTKTLSVFYCKMLVVLGIAFPVTEALTPKVASNIAYEAFYLFLYGGSVLFVLYMYATLTRDESEEEIPLNPPVLSAPLRTPVSESSASISRNRRRSSLFGIEIAPTWRQAPKAKIEEHEHVRYGSFYLRLGVAAFGICSVIFSALEFGRFFELRNEDECRNFFLAITPLCRITFVLIQMLFIFANNKLMEIYRYKVIAKFGLMHMIATNLCEWLYVLIEETKSDIYHIREKTFQHSLHDSSSIEYDDDDSSFEETFWSEGRDFPLNANWTSQECYKTNIMGNLLKDTSPYLFPCNVEYSLLCAVILAVMWKNVCGRSSKSLSRPRESGLNLIYSRSMSQFSVDCTSAYKGLFVGIVLAVITIMSLIMFFELVYLPGYSYSAVIQVNILECALFFCGTIAALVLVVKIQRISVQNNAGRFELEHILLVVTQSGVFLYSMFQVIGSVFSAELSDMETLAIINIILPIGAIVQSACQTLVLLDASRRRCDTPAQLKEKPGRQLVTFLLVTNLAIWALNRLKNGRVEFKPAQIEFYGKWSWAVITHVCVPLVVCYRFQSTVCLYEVWKRGYKLKPVAI</sequence>
<dbReference type="InterPro" id="IPR004878">
    <property type="entry name" value="Otopetrin"/>
</dbReference>
<evidence type="ECO:0000313" key="13">
    <source>
        <dbReference type="Proteomes" id="UP000494165"/>
    </source>
</evidence>
<dbReference type="PANTHER" id="PTHR21522:SF61">
    <property type="entry name" value="PROTON CHANNEL OTOPLC"/>
    <property type="match status" value="1"/>
</dbReference>
<feature type="transmembrane region" description="Helical" evidence="11">
    <location>
        <begin position="334"/>
        <end position="354"/>
    </location>
</feature>
<evidence type="ECO:0000256" key="9">
    <source>
        <dbReference type="ARBA" id="ARBA00023136"/>
    </source>
</evidence>
<proteinExistence type="inferred from homology"/>
<accession>A0A8S1D3Y7</accession>
<evidence type="ECO:0000256" key="4">
    <source>
        <dbReference type="ARBA" id="ARBA00022475"/>
    </source>
</evidence>
<gene>
    <name evidence="12" type="ORF">CLODIP_2_CD09508</name>
</gene>
<evidence type="ECO:0000256" key="5">
    <source>
        <dbReference type="ARBA" id="ARBA00022692"/>
    </source>
</evidence>
<dbReference type="OrthoDB" id="6429739at2759"/>
<keyword evidence="4" id="KW-1003">Cell membrane</keyword>
<evidence type="ECO:0000256" key="3">
    <source>
        <dbReference type="ARBA" id="ARBA00022448"/>
    </source>
</evidence>
<keyword evidence="5 11" id="KW-0812">Transmembrane</keyword>
<dbReference type="Pfam" id="PF03189">
    <property type="entry name" value="Otopetrin"/>
    <property type="match status" value="1"/>
</dbReference>
<feature type="transmembrane region" description="Helical" evidence="11">
    <location>
        <begin position="468"/>
        <end position="490"/>
    </location>
</feature>
<evidence type="ECO:0000256" key="1">
    <source>
        <dbReference type="ARBA" id="ARBA00004651"/>
    </source>
</evidence>
<keyword evidence="7 11" id="KW-1133">Transmembrane helix</keyword>
<organism evidence="12 13">
    <name type="scientific">Cloeon dipterum</name>
    <dbReference type="NCBI Taxonomy" id="197152"/>
    <lineage>
        <taxon>Eukaryota</taxon>
        <taxon>Metazoa</taxon>
        <taxon>Ecdysozoa</taxon>
        <taxon>Arthropoda</taxon>
        <taxon>Hexapoda</taxon>
        <taxon>Insecta</taxon>
        <taxon>Pterygota</taxon>
        <taxon>Palaeoptera</taxon>
        <taxon>Ephemeroptera</taxon>
        <taxon>Pisciforma</taxon>
        <taxon>Baetidae</taxon>
        <taxon>Cloeon</taxon>
    </lineage>
</organism>
<keyword evidence="6" id="KW-0375">Hydrogen ion transport</keyword>
<feature type="transmembrane region" description="Helical" evidence="11">
    <location>
        <begin position="240"/>
        <end position="262"/>
    </location>
</feature>